<accession>A0A0D2JJD0</accession>
<dbReference type="KEGG" id="mng:MNEG_8537"/>
<dbReference type="RefSeq" id="XP_013898447.1">
    <property type="nucleotide sequence ID" value="XM_014042993.1"/>
</dbReference>
<sequence>WRRRLRIWMRLCLRTMMTMMMMMGTLRMTTRTTMTWTPLSWRGWRPSCSRGPRWR</sequence>
<dbReference type="EMBL" id="KK101851">
    <property type="protein sequence ID" value="KIY99427.1"/>
    <property type="molecule type" value="Genomic_DNA"/>
</dbReference>
<dbReference type="GeneID" id="25741413"/>
<dbReference type="AlphaFoldDB" id="A0A0D2JJD0"/>
<reference evidence="1 2" key="1">
    <citation type="journal article" date="2013" name="BMC Genomics">
        <title>Reconstruction of the lipid metabolism for the microalga Monoraphidium neglectum from its genome sequence reveals characteristics suitable for biofuel production.</title>
        <authorList>
            <person name="Bogen C."/>
            <person name="Al-Dilaimi A."/>
            <person name="Albersmeier A."/>
            <person name="Wichmann J."/>
            <person name="Grundmann M."/>
            <person name="Rupp O."/>
            <person name="Lauersen K.J."/>
            <person name="Blifernez-Klassen O."/>
            <person name="Kalinowski J."/>
            <person name="Goesmann A."/>
            <person name="Mussgnug J.H."/>
            <person name="Kruse O."/>
        </authorList>
    </citation>
    <scope>NUCLEOTIDE SEQUENCE [LARGE SCALE GENOMIC DNA]</scope>
    <source>
        <strain evidence="1 2">SAG 48.87</strain>
    </source>
</reference>
<evidence type="ECO:0000313" key="2">
    <source>
        <dbReference type="Proteomes" id="UP000054498"/>
    </source>
</evidence>
<name>A0A0D2JJD0_9CHLO</name>
<gene>
    <name evidence="1" type="ORF">MNEG_8537</name>
</gene>
<evidence type="ECO:0000313" key="1">
    <source>
        <dbReference type="EMBL" id="KIY99427.1"/>
    </source>
</evidence>
<protein>
    <submittedName>
        <fullName evidence="1">Uncharacterized protein</fullName>
    </submittedName>
</protein>
<dbReference type="Proteomes" id="UP000054498">
    <property type="component" value="Unassembled WGS sequence"/>
</dbReference>
<feature type="non-terminal residue" evidence="1">
    <location>
        <position position="1"/>
    </location>
</feature>
<feature type="non-terminal residue" evidence="1">
    <location>
        <position position="55"/>
    </location>
</feature>
<proteinExistence type="predicted"/>
<keyword evidence="2" id="KW-1185">Reference proteome</keyword>
<organism evidence="1 2">
    <name type="scientific">Monoraphidium neglectum</name>
    <dbReference type="NCBI Taxonomy" id="145388"/>
    <lineage>
        <taxon>Eukaryota</taxon>
        <taxon>Viridiplantae</taxon>
        <taxon>Chlorophyta</taxon>
        <taxon>core chlorophytes</taxon>
        <taxon>Chlorophyceae</taxon>
        <taxon>CS clade</taxon>
        <taxon>Sphaeropleales</taxon>
        <taxon>Selenastraceae</taxon>
        <taxon>Monoraphidium</taxon>
    </lineage>
</organism>